<protein>
    <submittedName>
        <fullName evidence="1">Uncharacterized protein</fullName>
    </submittedName>
</protein>
<dbReference type="Proteomes" id="UP000007524">
    <property type="component" value="Segment"/>
</dbReference>
<proteinExistence type="predicted"/>
<evidence type="ECO:0000313" key="2">
    <source>
        <dbReference type="Proteomes" id="UP000007524"/>
    </source>
</evidence>
<dbReference type="KEGG" id="vg:14013032"/>
<dbReference type="RefSeq" id="YP_007007599.1">
    <property type="nucleotide sequence ID" value="NC_019526.1"/>
</dbReference>
<sequence length="95" mass="11203">MKEQDMDMEYDFIKIEEGEESEQVSTQLVANTKRSMIARKPTRTQEEYESFIESKYTEVHYMQDGTPYDVTVTVLKPEVNDLEGLKQCYAYQTRS</sequence>
<evidence type="ECO:0000313" key="1">
    <source>
        <dbReference type="EMBL" id="AFA44717.1"/>
    </source>
</evidence>
<accession>H6X4Q1</accession>
<dbReference type="EMBL" id="JQ513383">
    <property type="protein sequence ID" value="AFA44717.1"/>
    <property type="molecule type" value="Genomic_DNA"/>
</dbReference>
<dbReference type="GeneID" id="14013032"/>
<reference evidence="1 2" key="1">
    <citation type="journal article" date="2012" name="J. Virol.">
        <title>Genome of Klebsiella sp.-Infecting Bacteriophage vB_KleM_RaK2.</title>
        <authorList>
            <person name="Simoliunas E."/>
            <person name="Kaliniene L."/>
            <person name="Truncaite L."/>
            <person name="Klausa V."/>
            <person name="Zajanckauskaite A."/>
            <person name="Meskys R."/>
        </authorList>
    </citation>
    <scope>NUCLEOTIDE SEQUENCE [LARGE SCALE GENOMIC DNA]</scope>
</reference>
<name>H6X4Q1_9CAUD</name>
<gene>
    <name evidence="1" type="ORF">RaK2_00444</name>
</gene>
<dbReference type="OrthoDB" id="36649at35237"/>
<keyword evidence="2" id="KW-1185">Reference proteome</keyword>
<organism evidence="1 2">
    <name type="scientific">Klebsiella phage vB_KleM_RaK2</name>
    <dbReference type="NCBI Taxonomy" id="1147094"/>
    <lineage>
        <taxon>Viruses</taxon>
        <taxon>Duplodnaviria</taxon>
        <taxon>Heunggongvirae</taxon>
        <taxon>Uroviricota</taxon>
        <taxon>Caudoviricetes</taxon>
        <taxon>Alcyoneusvirus</taxon>
        <taxon>Alcyoneusvirus RaK2</taxon>
    </lineage>
</organism>